<reference evidence="1" key="1">
    <citation type="submission" date="2022-04" db="EMBL/GenBank/DDBJ databases">
        <title>Genome of the entomopathogenic fungus Entomophthora muscae.</title>
        <authorList>
            <person name="Elya C."/>
            <person name="Lovett B.R."/>
            <person name="Lee E."/>
            <person name="Macias A.M."/>
            <person name="Hajek A.E."/>
            <person name="De Bivort B.L."/>
            <person name="Kasson M.T."/>
            <person name="De Fine Licht H.H."/>
            <person name="Stajich J.E."/>
        </authorList>
    </citation>
    <scope>NUCLEOTIDE SEQUENCE</scope>
    <source>
        <strain evidence="1">Berkeley</strain>
    </source>
</reference>
<organism evidence="1 2">
    <name type="scientific">Entomophthora muscae</name>
    <dbReference type="NCBI Taxonomy" id="34485"/>
    <lineage>
        <taxon>Eukaryota</taxon>
        <taxon>Fungi</taxon>
        <taxon>Fungi incertae sedis</taxon>
        <taxon>Zoopagomycota</taxon>
        <taxon>Entomophthoromycotina</taxon>
        <taxon>Entomophthoromycetes</taxon>
        <taxon>Entomophthorales</taxon>
        <taxon>Entomophthoraceae</taxon>
        <taxon>Entomophthora</taxon>
    </lineage>
</organism>
<dbReference type="Proteomes" id="UP001165960">
    <property type="component" value="Unassembled WGS sequence"/>
</dbReference>
<evidence type="ECO:0000313" key="2">
    <source>
        <dbReference type="Proteomes" id="UP001165960"/>
    </source>
</evidence>
<accession>A0ACC2RZL3</accession>
<evidence type="ECO:0000313" key="1">
    <source>
        <dbReference type="EMBL" id="KAJ9055482.1"/>
    </source>
</evidence>
<comment type="caution">
    <text evidence="1">The sequence shown here is derived from an EMBL/GenBank/DDBJ whole genome shotgun (WGS) entry which is preliminary data.</text>
</comment>
<dbReference type="EMBL" id="QTSX02006398">
    <property type="protein sequence ID" value="KAJ9055482.1"/>
    <property type="molecule type" value="Genomic_DNA"/>
</dbReference>
<proteinExistence type="predicted"/>
<gene>
    <name evidence="1" type="ORF">DSO57_1003559</name>
</gene>
<sequence length="66" mass="7232">MPIPVQLGVSAYETRFTCPLKNLDSPVCLGETTVRLVTHLLSIQDRAAPTDPRYLCPPHLGTSLMP</sequence>
<protein>
    <submittedName>
        <fullName evidence="1">Uncharacterized protein</fullName>
    </submittedName>
</protein>
<name>A0ACC2RZL3_9FUNG</name>
<keyword evidence="2" id="KW-1185">Reference proteome</keyword>